<evidence type="ECO:0000256" key="1">
    <source>
        <dbReference type="ARBA" id="ARBA00004123"/>
    </source>
</evidence>
<dbReference type="GO" id="GO:0016592">
    <property type="term" value="C:mediator complex"/>
    <property type="evidence" value="ECO:0007669"/>
    <property type="project" value="TreeGrafter"/>
</dbReference>
<evidence type="ECO:0000256" key="7">
    <source>
        <dbReference type="ARBA" id="ARBA00031961"/>
    </source>
</evidence>
<evidence type="ECO:0000256" key="2">
    <source>
        <dbReference type="ARBA" id="ARBA00010222"/>
    </source>
</evidence>
<keyword evidence="5" id="KW-0804">Transcription</keyword>
<organism evidence="8 9">
    <name type="scientific">Paramuricea clavata</name>
    <name type="common">Red gorgonian</name>
    <name type="synonym">Violescent sea-whip</name>
    <dbReference type="NCBI Taxonomy" id="317549"/>
    <lineage>
        <taxon>Eukaryota</taxon>
        <taxon>Metazoa</taxon>
        <taxon>Cnidaria</taxon>
        <taxon>Anthozoa</taxon>
        <taxon>Octocorallia</taxon>
        <taxon>Malacalcyonacea</taxon>
        <taxon>Plexauridae</taxon>
        <taxon>Paramuricea</taxon>
    </lineage>
</organism>
<dbReference type="AlphaFoldDB" id="A0A6S7HE24"/>
<dbReference type="GO" id="GO:0006357">
    <property type="term" value="P:regulation of transcription by RNA polymerase II"/>
    <property type="evidence" value="ECO:0007669"/>
    <property type="project" value="TreeGrafter"/>
</dbReference>
<evidence type="ECO:0000313" key="9">
    <source>
        <dbReference type="Proteomes" id="UP001152795"/>
    </source>
</evidence>
<feature type="non-terminal residue" evidence="8">
    <location>
        <position position="1"/>
    </location>
</feature>
<dbReference type="GO" id="GO:0005667">
    <property type="term" value="C:transcription regulator complex"/>
    <property type="evidence" value="ECO:0007669"/>
    <property type="project" value="TreeGrafter"/>
</dbReference>
<reference evidence="8" key="1">
    <citation type="submission" date="2020-04" db="EMBL/GenBank/DDBJ databases">
        <authorList>
            <person name="Alioto T."/>
            <person name="Alioto T."/>
            <person name="Gomez Garrido J."/>
        </authorList>
    </citation>
    <scope>NUCLEOTIDE SEQUENCE</scope>
    <source>
        <strain evidence="8">A484AB</strain>
    </source>
</reference>
<dbReference type="GO" id="GO:0010628">
    <property type="term" value="P:positive regulation of gene expression"/>
    <property type="evidence" value="ECO:0007669"/>
    <property type="project" value="TreeGrafter"/>
</dbReference>
<comment type="caution">
    <text evidence="8">The sequence shown here is derived from an EMBL/GenBank/DDBJ whole genome shotgun (WGS) entry which is preliminary data.</text>
</comment>
<dbReference type="InterPro" id="IPR021629">
    <property type="entry name" value="Mediator_Med23"/>
</dbReference>
<sequence length="151" mass="17379">RCHLYPIIGSPCSSLHAVNSGIWRLDQKQLSFNFKVQLPYDKDISGRQYELLRNIVKQPHSRETVSTILSLNKAVRERCPVLDEVIIDLVMEALEKCELETSLENIRFLWQRLCGIGISYVMFNLLNFSAIISALSEKHNYNPKGSCTMYD</sequence>
<dbReference type="OrthoDB" id="6411680at2759"/>
<dbReference type="PANTHER" id="PTHR12691:SF10">
    <property type="entry name" value="MEDIATOR OF RNA POLYMERASE II TRANSCRIPTION SUBUNIT 23"/>
    <property type="match status" value="1"/>
</dbReference>
<evidence type="ECO:0000313" key="8">
    <source>
        <dbReference type="EMBL" id="CAB4003324.1"/>
    </source>
</evidence>
<dbReference type="Pfam" id="PF11573">
    <property type="entry name" value="Med23"/>
    <property type="match status" value="1"/>
</dbReference>
<dbReference type="PANTHER" id="PTHR12691">
    <property type="entry name" value="MEDIATOR OF RNA POLYMERASE II TRANSCRIPTION SUBUNIT 23"/>
    <property type="match status" value="1"/>
</dbReference>
<dbReference type="EMBL" id="CACRXK020004599">
    <property type="protein sequence ID" value="CAB4003324.1"/>
    <property type="molecule type" value="Genomic_DNA"/>
</dbReference>
<evidence type="ECO:0000256" key="6">
    <source>
        <dbReference type="ARBA" id="ARBA00023242"/>
    </source>
</evidence>
<gene>
    <name evidence="8" type="ORF">PACLA_8A088349</name>
</gene>
<name>A0A6S7HE24_PARCT</name>
<accession>A0A6S7HE24</accession>
<keyword evidence="9" id="KW-1185">Reference proteome</keyword>
<evidence type="ECO:0000256" key="5">
    <source>
        <dbReference type="ARBA" id="ARBA00023163"/>
    </source>
</evidence>
<evidence type="ECO:0000256" key="4">
    <source>
        <dbReference type="ARBA" id="ARBA00023015"/>
    </source>
</evidence>
<keyword evidence="6" id="KW-0539">Nucleus</keyword>
<proteinExistence type="inferred from homology"/>
<comment type="subcellular location">
    <subcellularLocation>
        <location evidence="1">Nucleus</location>
    </subcellularLocation>
</comment>
<dbReference type="Proteomes" id="UP001152795">
    <property type="component" value="Unassembled WGS sequence"/>
</dbReference>
<comment type="similarity">
    <text evidence="2">Belongs to the Mediator complex subunit 23 family.</text>
</comment>
<protein>
    <recommendedName>
        <fullName evidence="3">Mediator of RNA polymerase II transcription subunit 23</fullName>
    </recommendedName>
    <alternativeName>
        <fullName evidence="7">Mediator complex subunit 23</fullName>
    </alternativeName>
</protein>
<evidence type="ECO:0000256" key="3">
    <source>
        <dbReference type="ARBA" id="ARBA00019696"/>
    </source>
</evidence>
<keyword evidence="4" id="KW-0805">Transcription regulation</keyword>